<evidence type="ECO:0000313" key="2">
    <source>
        <dbReference type="EMBL" id="KMT66410.1"/>
    </source>
</evidence>
<dbReference type="STRING" id="1513271.XM47_04095"/>
<dbReference type="AlphaFoldDB" id="A0A0J8GUF6"/>
<comment type="caution">
    <text evidence="2">The sequence shown here is derived from an EMBL/GenBank/DDBJ whole genome shotgun (WGS) entry which is preliminary data.</text>
</comment>
<evidence type="ECO:0008006" key="4">
    <source>
        <dbReference type="Google" id="ProtNLM"/>
    </source>
</evidence>
<proteinExistence type="predicted"/>
<protein>
    <recommendedName>
        <fullName evidence="4">Ig-like domain-containing protein</fullName>
    </recommendedName>
</protein>
<feature type="chain" id="PRO_5005298570" description="Ig-like domain-containing protein" evidence="1">
    <location>
        <begin position="19"/>
        <end position="585"/>
    </location>
</feature>
<evidence type="ECO:0000256" key="1">
    <source>
        <dbReference type="SAM" id="SignalP"/>
    </source>
</evidence>
<dbReference type="OrthoDB" id="5592990at2"/>
<reference evidence="2 3" key="1">
    <citation type="submission" date="2015-04" db="EMBL/GenBank/DDBJ databases">
        <title>Draft Genome Sequence of the Novel Agar-Digesting Marine Bacterium Q1.</title>
        <authorList>
            <person name="Li Y."/>
            <person name="Li D."/>
            <person name="Chen G."/>
            <person name="Du Z."/>
        </authorList>
    </citation>
    <scope>NUCLEOTIDE SEQUENCE [LARGE SCALE GENOMIC DNA]</scope>
    <source>
        <strain evidence="2 3">Q1</strain>
    </source>
</reference>
<accession>A0A0J8GUF6</accession>
<sequence length="585" mass="61029">MKLSQISLAILLSMGLSACKLEINQEGEFDDEVVETPTDSLPTGDLAFTGNFEQNSDVMLVTDALADIDGDIILDSFTWYADDVEIIGATSDTLNLTQNEVGKKISAEVVFHDDMFNLQYSLQVESSSLVQNIDDALAGSVMISGNFTEGETLQASNDFSDLDGLGTVSYQWFVADAAVATGASYTLQTGDASKEVYVAATHTDSLGGVETVSSSKTLIAAADTGSDSNVAMIEITDGDTVIDTAINIPTCSVAAVGVQAKNSANENLDATGSYSWSSADDTAVAIQQASGTDAILAAGPVEASNVSVTVELDNPVENDAVDVNVVDNFFCTGTDSAALTYNFANTFAGAGKAIPTEVIDGVTVVAHGGTENYWYSLAEAGNGTLAVPTTRDVLIGQGFGGGNALHLATPVGDGSTLYAEQNRRTSAIENPFHFLGSGQNQGDTFELTVWAKNNTDHEVTLSVGAQPWFNQHQDGTTNVVGADIDGNSWTPMAKANVLAKTLISGTVPVGAGWHKVSLGTIRVPVVGEELATGSAANDGDKPWVSGWSETVYFSFELTPADGVSDDIVISDISLVKTIDVADPQP</sequence>
<keyword evidence="3" id="KW-1185">Reference proteome</keyword>
<feature type="signal peptide" evidence="1">
    <location>
        <begin position="1"/>
        <end position="18"/>
    </location>
</feature>
<evidence type="ECO:0000313" key="3">
    <source>
        <dbReference type="Proteomes" id="UP000037600"/>
    </source>
</evidence>
<name>A0A0J8GUF6_9ALTE</name>
<dbReference type="Gene3D" id="2.60.40.2700">
    <property type="match status" value="1"/>
</dbReference>
<keyword evidence="1" id="KW-0732">Signal</keyword>
<dbReference type="PROSITE" id="PS51257">
    <property type="entry name" value="PROKAR_LIPOPROTEIN"/>
    <property type="match status" value="1"/>
</dbReference>
<dbReference type="Proteomes" id="UP000037600">
    <property type="component" value="Unassembled WGS sequence"/>
</dbReference>
<dbReference type="EMBL" id="LAZL01000004">
    <property type="protein sequence ID" value="KMT66410.1"/>
    <property type="molecule type" value="Genomic_DNA"/>
</dbReference>
<dbReference type="RefSeq" id="WP_048689989.1">
    <property type="nucleotide sequence ID" value="NZ_KQ130483.1"/>
</dbReference>
<gene>
    <name evidence="2" type="ORF">XM47_04095</name>
</gene>
<organism evidence="2 3">
    <name type="scientific">Catenovulum maritimum</name>
    <dbReference type="NCBI Taxonomy" id="1513271"/>
    <lineage>
        <taxon>Bacteria</taxon>
        <taxon>Pseudomonadati</taxon>
        <taxon>Pseudomonadota</taxon>
        <taxon>Gammaproteobacteria</taxon>
        <taxon>Alteromonadales</taxon>
        <taxon>Alteromonadaceae</taxon>
        <taxon>Catenovulum</taxon>
    </lineage>
</organism>